<organism evidence="1 2">
    <name type="scientific">Mythimna loreyi</name>
    <dbReference type="NCBI Taxonomy" id="667449"/>
    <lineage>
        <taxon>Eukaryota</taxon>
        <taxon>Metazoa</taxon>
        <taxon>Ecdysozoa</taxon>
        <taxon>Arthropoda</taxon>
        <taxon>Hexapoda</taxon>
        <taxon>Insecta</taxon>
        <taxon>Pterygota</taxon>
        <taxon>Neoptera</taxon>
        <taxon>Endopterygota</taxon>
        <taxon>Lepidoptera</taxon>
        <taxon>Glossata</taxon>
        <taxon>Ditrysia</taxon>
        <taxon>Noctuoidea</taxon>
        <taxon>Noctuidae</taxon>
        <taxon>Noctuinae</taxon>
        <taxon>Hadenini</taxon>
        <taxon>Mythimna</taxon>
    </lineage>
</organism>
<gene>
    <name evidence="1" type="ORF">PYW08_009001</name>
</gene>
<accession>A0ACC2Q873</accession>
<dbReference type="Proteomes" id="UP001231649">
    <property type="component" value="Chromosome 23"/>
</dbReference>
<comment type="caution">
    <text evidence="1">The sequence shown here is derived from an EMBL/GenBank/DDBJ whole genome shotgun (WGS) entry which is preliminary data.</text>
</comment>
<dbReference type="EMBL" id="CM056799">
    <property type="protein sequence ID" value="KAJ8710486.1"/>
    <property type="molecule type" value="Genomic_DNA"/>
</dbReference>
<evidence type="ECO:0000313" key="2">
    <source>
        <dbReference type="Proteomes" id="UP001231649"/>
    </source>
</evidence>
<sequence>MIKKKLYIRSKQIIISFINRNYNNIFINYSDYFVARKVNGTDEYRIPKLQIIIIKETLGVMSQRLLLTANVYVKFVNYGMSLRTVERNKCSLALTSNIDRLSLVYIQGESTDHIDTSLS</sequence>
<keyword evidence="2" id="KW-1185">Reference proteome</keyword>
<name>A0ACC2Q873_9NEOP</name>
<reference evidence="1" key="1">
    <citation type="submission" date="2023-03" db="EMBL/GenBank/DDBJ databases">
        <title>Chromosome-level genomes of two armyworms, Mythimna separata and Mythimna loreyi, provide insights into the biosynthesis and reception of sex pheromones.</title>
        <authorList>
            <person name="Zhao H."/>
        </authorList>
    </citation>
    <scope>NUCLEOTIDE SEQUENCE</scope>
    <source>
        <strain evidence="1">BeijingLab</strain>
    </source>
</reference>
<evidence type="ECO:0000313" key="1">
    <source>
        <dbReference type="EMBL" id="KAJ8710486.1"/>
    </source>
</evidence>
<proteinExistence type="predicted"/>
<protein>
    <submittedName>
        <fullName evidence="1">Uncharacterized protein</fullName>
    </submittedName>
</protein>